<keyword evidence="2" id="KW-1133">Transmembrane helix</keyword>
<protein>
    <submittedName>
        <fullName evidence="3">Uncharacterized protein</fullName>
    </submittedName>
</protein>
<gene>
    <name evidence="3" type="ORF">SEMRO_80_G043241.1</name>
</gene>
<dbReference type="EMBL" id="CAICTM010000079">
    <property type="protein sequence ID" value="CAB9500296.1"/>
    <property type="molecule type" value="Genomic_DNA"/>
</dbReference>
<evidence type="ECO:0000313" key="4">
    <source>
        <dbReference type="Proteomes" id="UP001153069"/>
    </source>
</evidence>
<keyword evidence="2" id="KW-0812">Transmembrane</keyword>
<keyword evidence="4" id="KW-1185">Reference proteome</keyword>
<accession>A0A9N8DGL3</accession>
<organism evidence="3 4">
    <name type="scientific">Seminavis robusta</name>
    <dbReference type="NCBI Taxonomy" id="568900"/>
    <lineage>
        <taxon>Eukaryota</taxon>
        <taxon>Sar</taxon>
        <taxon>Stramenopiles</taxon>
        <taxon>Ochrophyta</taxon>
        <taxon>Bacillariophyta</taxon>
        <taxon>Bacillariophyceae</taxon>
        <taxon>Bacillariophycidae</taxon>
        <taxon>Naviculales</taxon>
        <taxon>Naviculaceae</taxon>
        <taxon>Seminavis</taxon>
    </lineage>
</organism>
<feature type="compositionally biased region" description="Polar residues" evidence="1">
    <location>
        <begin position="7"/>
        <end position="23"/>
    </location>
</feature>
<dbReference type="AlphaFoldDB" id="A0A9N8DGL3"/>
<evidence type="ECO:0000256" key="1">
    <source>
        <dbReference type="SAM" id="MobiDB-lite"/>
    </source>
</evidence>
<name>A0A9N8DGL3_9STRA</name>
<feature type="region of interest" description="Disordered" evidence="1">
    <location>
        <begin position="1"/>
        <end position="27"/>
    </location>
</feature>
<dbReference type="Proteomes" id="UP001153069">
    <property type="component" value="Unassembled WGS sequence"/>
</dbReference>
<evidence type="ECO:0000256" key="2">
    <source>
        <dbReference type="SAM" id="Phobius"/>
    </source>
</evidence>
<reference evidence="3" key="1">
    <citation type="submission" date="2020-06" db="EMBL/GenBank/DDBJ databases">
        <authorList>
            <consortium name="Plant Systems Biology data submission"/>
        </authorList>
    </citation>
    <scope>NUCLEOTIDE SEQUENCE</scope>
    <source>
        <strain evidence="3">D6</strain>
    </source>
</reference>
<keyword evidence="2" id="KW-0472">Membrane</keyword>
<feature type="transmembrane region" description="Helical" evidence="2">
    <location>
        <begin position="59"/>
        <end position="87"/>
    </location>
</feature>
<evidence type="ECO:0000313" key="3">
    <source>
        <dbReference type="EMBL" id="CAB9500296.1"/>
    </source>
</evidence>
<comment type="caution">
    <text evidence="3">The sequence shown here is derived from an EMBL/GenBank/DDBJ whole genome shotgun (WGS) entry which is preliminary data.</text>
</comment>
<proteinExistence type="predicted"/>
<sequence>MDGLSDNIPSSSLRGSHTGTPSRFLSDDSELSDLLSKDLSDIKDALPRDWDDVKNMDPVAVILLLLILWVLLCILVNILRCLFYYLFCRCCNDPRRRGYTVVKDEAVCCNSQNLPPPFNPEYQINPRRYSPSRAKCSYAGRNLLWAACCFECCCRDDRDLNVAGYDCCDVGCGLCLFEVCCPRRREQQVMYL</sequence>